<name>A0ABP7UWB0_9BACT</name>
<dbReference type="Proteomes" id="UP001501469">
    <property type="component" value="Unassembled WGS sequence"/>
</dbReference>
<organism evidence="1 2">
    <name type="scientific">Hymenobacter glaciei</name>
    <dbReference type="NCBI Taxonomy" id="877209"/>
    <lineage>
        <taxon>Bacteria</taxon>
        <taxon>Pseudomonadati</taxon>
        <taxon>Bacteroidota</taxon>
        <taxon>Cytophagia</taxon>
        <taxon>Cytophagales</taxon>
        <taxon>Hymenobacteraceae</taxon>
        <taxon>Hymenobacter</taxon>
    </lineage>
</organism>
<evidence type="ECO:0000313" key="2">
    <source>
        <dbReference type="Proteomes" id="UP001501469"/>
    </source>
</evidence>
<protein>
    <submittedName>
        <fullName evidence="1">Uncharacterized protein</fullName>
    </submittedName>
</protein>
<keyword evidence="2" id="KW-1185">Reference proteome</keyword>
<proteinExistence type="predicted"/>
<accession>A0ABP7UWB0</accession>
<dbReference type="EMBL" id="BAABDK010000035">
    <property type="protein sequence ID" value="GAA4054148.1"/>
    <property type="molecule type" value="Genomic_DNA"/>
</dbReference>
<sequence length="68" mass="7661">MAVNQSFNDASEMLRCALHDGYFCVTNYRPQPLTSEPARLEFLFGHYPQLSAPVRGVAPKARARPRPL</sequence>
<comment type="caution">
    <text evidence="1">The sequence shown here is derived from an EMBL/GenBank/DDBJ whole genome shotgun (WGS) entry which is preliminary data.</text>
</comment>
<gene>
    <name evidence="1" type="ORF">GCM10022409_46490</name>
</gene>
<reference evidence="2" key="1">
    <citation type="journal article" date="2019" name="Int. J. Syst. Evol. Microbiol.">
        <title>The Global Catalogue of Microorganisms (GCM) 10K type strain sequencing project: providing services to taxonomists for standard genome sequencing and annotation.</title>
        <authorList>
            <consortium name="The Broad Institute Genomics Platform"/>
            <consortium name="The Broad Institute Genome Sequencing Center for Infectious Disease"/>
            <person name="Wu L."/>
            <person name="Ma J."/>
        </authorList>
    </citation>
    <scope>NUCLEOTIDE SEQUENCE [LARGE SCALE GENOMIC DNA]</scope>
    <source>
        <strain evidence="2">JCM 17225</strain>
    </source>
</reference>
<evidence type="ECO:0000313" key="1">
    <source>
        <dbReference type="EMBL" id="GAA4054148.1"/>
    </source>
</evidence>